<dbReference type="InterPro" id="IPR031662">
    <property type="entry name" value="GTP-binding_2"/>
</dbReference>
<dbReference type="InterPro" id="IPR004095">
    <property type="entry name" value="TGS"/>
</dbReference>
<evidence type="ECO:0000256" key="10">
    <source>
        <dbReference type="RuleBase" id="RU000520"/>
    </source>
</evidence>
<dbReference type="Pfam" id="PF01926">
    <property type="entry name" value="MMR_HSR1"/>
    <property type="match status" value="1"/>
</dbReference>
<comment type="function">
    <text evidence="10">Plays an important role in the de novo pathway of purine nucleotide biosynthesis.</text>
</comment>
<evidence type="ECO:0000313" key="14">
    <source>
        <dbReference type="Proteomes" id="UP000258309"/>
    </source>
</evidence>
<dbReference type="Gene3D" id="3.40.440.10">
    <property type="entry name" value="Adenylosuccinate Synthetase, subunit A, domain 1"/>
    <property type="match status" value="1"/>
</dbReference>
<dbReference type="STRING" id="5539.A0A3E2H1Y8"/>
<dbReference type="InterPro" id="IPR012675">
    <property type="entry name" value="Beta-grasp_dom_sf"/>
</dbReference>
<comment type="caution">
    <text evidence="13">The sequence shown here is derived from an EMBL/GenBank/DDBJ whole genome shotgun (WGS) entry which is preliminary data.</text>
</comment>
<comment type="pathway">
    <text evidence="10">Purine metabolism; AMP biosynthesis via de novo pathway; AMP from IMP: step 1/2.</text>
</comment>
<dbReference type="InterPro" id="IPR018220">
    <property type="entry name" value="Adenylosuccin_syn_GTP-bd"/>
</dbReference>
<dbReference type="InterPro" id="IPR006073">
    <property type="entry name" value="GTP-bd"/>
</dbReference>
<evidence type="ECO:0000256" key="7">
    <source>
        <dbReference type="ARBA" id="ARBA00022842"/>
    </source>
</evidence>
<dbReference type="CDD" id="cd17230">
    <property type="entry name" value="TGS_DRG1"/>
    <property type="match status" value="1"/>
</dbReference>
<dbReference type="Gene3D" id="6.10.140.1070">
    <property type="match status" value="2"/>
</dbReference>
<dbReference type="InterPro" id="IPR045001">
    <property type="entry name" value="DRG"/>
</dbReference>
<feature type="domain" description="OBG-type G" evidence="12">
    <location>
        <begin position="64"/>
        <end position="290"/>
    </location>
</feature>
<keyword evidence="7 10" id="KW-0460">Magnesium</keyword>
<dbReference type="PANTHER" id="PTHR37287">
    <property type="entry name" value="INO EIGHTY SUBUNIT 1"/>
    <property type="match status" value="1"/>
</dbReference>
<name>A0A3E2H1Y8_SCYLI</name>
<dbReference type="Gene3D" id="3.10.20.30">
    <property type="match status" value="1"/>
</dbReference>
<organism evidence="13 14">
    <name type="scientific">Scytalidium lignicola</name>
    <name type="common">Hyphomycete</name>
    <dbReference type="NCBI Taxonomy" id="5539"/>
    <lineage>
        <taxon>Eukaryota</taxon>
        <taxon>Fungi</taxon>
        <taxon>Dikarya</taxon>
        <taxon>Ascomycota</taxon>
        <taxon>Pezizomycotina</taxon>
        <taxon>Leotiomycetes</taxon>
        <taxon>Leotiomycetes incertae sedis</taxon>
        <taxon>Scytalidium</taxon>
    </lineage>
</organism>
<proteinExistence type="inferred from homology"/>
<dbReference type="FunFam" id="3.10.20.30:FF:000003">
    <property type="entry name" value="Developmentally-regulated GTP-binding protein 1"/>
    <property type="match status" value="1"/>
</dbReference>
<dbReference type="PROSITE" id="PS00513">
    <property type="entry name" value="ADENYLOSUCCIN_SYN_2"/>
    <property type="match status" value="1"/>
</dbReference>
<dbReference type="Proteomes" id="UP000258309">
    <property type="component" value="Unassembled WGS sequence"/>
</dbReference>
<feature type="compositionally biased region" description="Basic and acidic residues" evidence="11">
    <location>
        <begin position="989"/>
        <end position="1004"/>
    </location>
</feature>
<protein>
    <recommendedName>
        <fullName evidence="10">Adenylosuccinate synthetase</fullName>
        <ecNumber evidence="10">6.3.4.4</ecNumber>
    </recommendedName>
</protein>
<evidence type="ECO:0000256" key="5">
    <source>
        <dbReference type="ARBA" id="ARBA00022741"/>
    </source>
</evidence>
<dbReference type="GO" id="GO:1903833">
    <property type="term" value="P:positive regulation of cellular response to amino acid starvation"/>
    <property type="evidence" value="ECO:0007669"/>
    <property type="project" value="UniProtKB-ARBA"/>
</dbReference>
<dbReference type="GO" id="GO:0005525">
    <property type="term" value="F:GTP binding"/>
    <property type="evidence" value="ECO:0007669"/>
    <property type="project" value="UniProtKB-KW"/>
</dbReference>
<dbReference type="InterPro" id="IPR033128">
    <property type="entry name" value="Adenylosuccin_syn_Lys_AS"/>
</dbReference>
<dbReference type="InterPro" id="IPR027417">
    <property type="entry name" value="P-loop_NTPase"/>
</dbReference>
<dbReference type="SUPFAM" id="SSF52540">
    <property type="entry name" value="P-loop containing nucleoside triphosphate hydrolases"/>
    <property type="match status" value="2"/>
</dbReference>
<dbReference type="InterPro" id="IPR012676">
    <property type="entry name" value="TGS-like"/>
</dbReference>
<dbReference type="EMBL" id="NCSJ02000208">
    <property type="protein sequence ID" value="RFU27394.1"/>
    <property type="molecule type" value="Genomic_DNA"/>
</dbReference>
<dbReference type="InterPro" id="IPR005225">
    <property type="entry name" value="Small_GTP-bd"/>
</dbReference>
<feature type="region of interest" description="Disordered" evidence="11">
    <location>
        <begin position="400"/>
        <end position="474"/>
    </location>
</feature>
<dbReference type="NCBIfam" id="TIGR00231">
    <property type="entry name" value="small_GTP"/>
    <property type="match status" value="1"/>
</dbReference>
<dbReference type="PROSITE" id="PS00905">
    <property type="entry name" value="GTP1_OBG"/>
    <property type="match status" value="1"/>
</dbReference>
<dbReference type="PANTHER" id="PTHR37287:SF1">
    <property type="entry name" value="INO EIGHTY SUBUNIT 1"/>
    <property type="match status" value="1"/>
</dbReference>
<dbReference type="PROSITE" id="PS51710">
    <property type="entry name" value="G_OBG"/>
    <property type="match status" value="1"/>
</dbReference>
<dbReference type="SUPFAM" id="SSF81271">
    <property type="entry name" value="TGS-like"/>
    <property type="match status" value="1"/>
</dbReference>
<dbReference type="OrthoDB" id="5413003at2759"/>
<evidence type="ECO:0000256" key="8">
    <source>
        <dbReference type="ARBA" id="ARBA00023134"/>
    </source>
</evidence>
<dbReference type="HAMAP" id="MF_00011">
    <property type="entry name" value="Adenylosucc_synth"/>
    <property type="match status" value="1"/>
</dbReference>
<evidence type="ECO:0000256" key="11">
    <source>
        <dbReference type="SAM" id="MobiDB-lite"/>
    </source>
</evidence>
<comment type="similarity">
    <text evidence="10">Belongs to the adenylosuccinate synthetase family.</text>
</comment>
<keyword evidence="6 10" id="KW-0658">Purine biosynthesis</keyword>
<gene>
    <name evidence="13" type="ORF">B7463_g8933</name>
</gene>
<feature type="compositionally biased region" description="Basic residues" evidence="11">
    <location>
        <begin position="1015"/>
        <end position="1025"/>
    </location>
</feature>
<reference evidence="13 14" key="1">
    <citation type="submission" date="2018-05" db="EMBL/GenBank/DDBJ databases">
        <title>Draft genome sequence of Scytalidium lignicola DSM 105466, a ubiquitous saprotrophic fungus.</title>
        <authorList>
            <person name="Buettner E."/>
            <person name="Gebauer A.M."/>
            <person name="Hofrichter M."/>
            <person name="Liers C."/>
            <person name="Kellner H."/>
        </authorList>
    </citation>
    <scope>NUCLEOTIDE SEQUENCE [LARGE SCALE GENOMIC DNA]</scope>
    <source>
        <strain evidence="13 14">DSM 105466</strain>
    </source>
</reference>
<keyword evidence="5 10" id="KW-0547">Nucleotide-binding</keyword>
<evidence type="ECO:0000256" key="4">
    <source>
        <dbReference type="ARBA" id="ARBA00022723"/>
    </source>
</evidence>
<evidence type="ECO:0000256" key="1">
    <source>
        <dbReference type="ARBA" id="ARBA00003779"/>
    </source>
</evidence>
<sequence>MSTTVDKIKEVEAEMARTQKNKATSYHLGQLKAKLAKLKRELLAPTSGGGGGGTGFDVARTGVASVGFIGFPSVGKSTLMSKLTGQHSEAAAYEFTTLTTVPGQVEYNGAKIQMLDLPGIIQGAKDGKGRGRQVIAVAKTCHLIFIVLDVNKPLTDKKVIESELEGFGIRINKAPPNIVFRKKDKGGISITNTVPLSHIDHDEIKAVMSEYKISSADIAIRCDATIDDLIDVLEAKSRSYIPVIYALNKIDAISIEELDLLYRIPNACPISSEHGWNVDELLEQMWDKLNLVRVYTKPKGKLPDYSTPVVLRSNKCTVEDFCNAIHKTIVEQFRHAIVYGKSVKHQPQRVGLNHELADEDINQCSCVPLSEFLRMGDQDGARSPGSTIAASELDEHMTTLQHPPIEPDNDSSQHHDPDDQVPRKNTLVPKHAGDMTEDEDARTPSAVAHEGTPTASTSRKRKSEGASGSTANTSIYSGNKVRHLKKEDGEPLWRKDIQYDFLKSIFEDKTACFTNSYEPETIGKQTFADLYIDAMARSSKTSKILRDKLLSEHEPAKNMAMVCLLVNLGRMNTTLNFFPEMRAQLRTYHAIPSLQAHQDPNSYKQLQDAPRLKSILKGASEDRPEPNSLEKIKQVEYPPRTNPVNLIFVLAQYAPKVTELHFPPPRDFYDLIMRTSLSSKSRARAFLWLMWFYLESDFTEEGAEENPFGAGVDYGTHVRNQGVPRLETLTEEQQALENVDTPEEIEYGQAKMRERKRIIEADQAAFQAEHGPPKRGPKPKLHLPPEDGASSPAMIMPRIRPSKYESDLDSTRSTPPPRGSMRGVHSVLGSGLRRGHLRNYIAEASSPMAGLGDGPPARRARPLTAHQLAVERNRNQRVDYILSRGLRKKHHQARKQRKLEGAFFRALNRLKKMDDPFEESEGEESHQKVAAPFRERGYGGLVQLESEEEDFGEEVSSYAAAFRRIGRRLDRWDDQRDLHLGVVGTTRVPHVEPEANGHETGHDNDETEEETPMVKPKKSKPKRRLAREDEEDVEGAKEAAELGSENDDEPDEDLDDVDKTLLGIRGDETEEEGSDGGAQWGDEGKGKLVDVLTADAQLVARAQGGNNAGHTISHNDKSYHFHLLPSGLMAPHCQNLIGSGVVVHIPSFFKELQELEEQGLPNVRDRVFISDRCHVSLNVHALVDGLEEVELGKDSIGTTKRGIGPTYSTKAARKIPQQRNFLWHSDLRYDVEKEIGKFDKWREDIAPFVVDQVPLVAKAQQDGVKILVEGANALMLDLDFGTYPYVTSSNTGLLDLVVVKYSTAINHYTQLNLTKLDVLDTFTKLKVATKYIDEETKEEFDSFPADLDRLARLKPVYVEIDGWNKSTSGARTYYDLPKNARSYIEFIEAFIGVKVSWIGTGPGRDEMIRK</sequence>
<dbReference type="InterPro" id="IPR042109">
    <property type="entry name" value="Adenylosuccinate_synth_dom1"/>
</dbReference>
<comment type="subunit">
    <text evidence="2">Homodimer.</text>
</comment>
<dbReference type="SMART" id="SM00788">
    <property type="entry name" value="Adenylsucc_synt"/>
    <property type="match status" value="1"/>
</dbReference>
<evidence type="ECO:0000313" key="13">
    <source>
        <dbReference type="EMBL" id="RFU27394.1"/>
    </source>
</evidence>
<feature type="non-terminal residue" evidence="13">
    <location>
        <position position="1"/>
    </location>
</feature>
<dbReference type="Gene3D" id="3.90.170.10">
    <property type="entry name" value="Adenylosuccinate Synthetase, subunit A, domain 3"/>
    <property type="match status" value="1"/>
</dbReference>
<dbReference type="PROSITE" id="PS01266">
    <property type="entry name" value="ADENYLOSUCCIN_SYN_1"/>
    <property type="match status" value="1"/>
</dbReference>
<dbReference type="GO" id="GO:0046872">
    <property type="term" value="F:metal ion binding"/>
    <property type="evidence" value="ECO:0007669"/>
    <property type="project" value="UniProtKB-KW"/>
</dbReference>
<dbReference type="GO" id="GO:0003924">
    <property type="term" value="F:GTPase activity"/>
    <property type="evidence" value="ECO:0007669"/>
    <property type="project" value="InterPro"/>
</dbReference>
<dbReference type="Pfam" id="PF00709">
    <property type="entry name" value="Adenylsucc_synt"/>
    <property type="match status" value="3"/>
</dbReference>
<feature type="region of interest" description="Disordered" evidence="11">
    <location>
        <begin position="767"/>
        <end position="830"/>
    </location>
</feature>
<dbReference type="GO" id="GO:0031011">
    <property type="term" value="C:Ino80 complex"/>
    <property type="evidence" value="ECO:0007669"/>
    <property type="project" value="InterPro"/>
</dbReference>
<evidence type="ECO:0000256" key="9">
    <source>
        <dbReference type="PROSITE-ProRule" id="PRU10134"/>
    </source>
</evidence>
<feature type="region of interest" description="Disordered" evidence="11">
    <location>
        <begin position="983"/>
        <end position="1083"/>
    </location>
</feature>
<dbReference type="InterPro" id="IPR001114">
    <property type="entry name" value="Adenylosuccinate_synthetase"/>
</dbReference>
<keyword evidence="4 10" id="KW-0479">Metal-binding</keyword>
<dbReference type="CDD" id="cd01896">
    <property type="entry name" value="DRG"/>
    <property type="match status" value="1"/>
</dbReference>
<dbReference type="EC" id="6.3.4.4" evidence="10"/>
<dbReference type="InterPro" id="IPR006074">
    <property type="entry name" value="GTP1-OBG_CS"/>
</dbReference>
<feature type="non-terminal residue" evidence="13">
    <location>
        <position position="1410"/>
    </location>
</feature>
<keyword evidence="8 10" id="KW-0342">GTP-binding</keyword>
<comment type="function">
    <text evidence="1">Plays an important role in the de novo pathway and in the salvage pathway of purine nucleotide biosynthesis. Catalyzes the first committed step in the biosynthesis of AMP from IMP.</text>
</comment>
<evidence type="ECO:0000256" key="2">
    <source>
        <dbReference type="ARBA" id="ARBA00011738"/>
    </source>
</evidence>
<dbReference type="Pfam" id="PF16897">
    <property type="entry name" value="MMR_HSR1_Xtn"/>
    <property type="match status" value="1"/>
</dbReference>
<feature type="compositionally biased region" description="Basic and acidic residues" evidence="11">
    <location>
        <begin position="411"/>
        <end position="422"/>
    </location>
</feature>
<evidence type="ECO:0000256" key="6">
    <source>
        <dbReference type="ARBA" id="ARBA00022755"/>
    </source>
</evidence>
<dbReference type="FunFam" id="3.40.50.300:FF:000740">
    <property type="entry name" value="Putative GTP-binding protein 1"/>
    <property type="match status" value="1"/>
</dbReference>
<accession>A0A3E2H1Y8</accession>
<dbReference type="GO" id="GO:0044208">
    <property type="term" value="P:'de novo' AMP biosynthetic process"/>
    <property type="evidence" value="ECO:0007669"/>
    <property type="project" value="UniProtKB-UniPathway"/>
</dbReference>
<evidence type="ECO:0000259" key="12">
    <source>
        <dbReference type="PROSITE" id="PS51710"/>
    </source>
</evidence>
<feature type="compositionally biased region" description="Acidic residues" evidence="11">
    <location>
        <begin position="1044"/>
        <end position="1056"/>
    </location>
</feature>
<keyword evidence="14" id="KW-1185">Reference proteome</keyword>
<dbReference type="PRINTS" id="PR00326">
    <property type="entry name" value="GTP1OBG"/>
</dbReference>
<dbReference type="InterPro" id="IPR031167">
    <property type="entry name" value="G_OBG"/>
</dbReference>
<dbReference type="GO" id="GO:0004019">
    <property type="term" value="F:adenylosuccinate synthase activity"/>
    <property type="evidence" value="ECO:0007669"/>
    <property type="project" value="UniProtKB-EC"/>
</dbReference>
<dbReference type="InterPro" id="IPR042111">
    <property type="entry name" value="Adenylosuccinate_synth_dom3"/>
</dbReference>
<dbReference type="UniPathway" id="UPA00075">
    <property type="reaction ID" value="UER00335"/>
</dbReference>
<dbReference type="Pfam" id="PF02824">
    <property type="entry name" value="TGS"/>
    <property type="match status" value="1"/>
</dbReference>
<comment type="catalytic activity">
    <reaction evidence="10">
        <text>IMP + L-aspartate + GTP = N(6)-(1,2-dicarboxyethyl)-AMP + GDP + phosphate + 2 H(+)</text>
        <dbReference type="Rhea" id="RHEA:15753"/>
        <dbReference type="ChEBI" id="CHEBI:15378"/>
        <dbReference type="ChEBI" id="CHEBI:29991"/>
        <dbReference type="ChEBI" id="CHEBI:37565"/>
        <dbReference type="ChEBI" id="CHEBI:43474"/>
        <dbReference type="ChEBI" id="CHEBI:57567"/>
        <dbReference type="ChEBI" id="CHEBI:58053"/>
        <dbReference type="ChEBI" id="CHEBI:58189"/>
        <dbReference type="EC" id="6.3.4.4"/>
    </reaction>
</comment>
<evidence type="ECO:0000256" key="3">
    <source>
        <dbReference type="ARBA" id="ARBA00022598"/>
    </source>
</evidence>
<feature type="active site" evidence="9">
    <location>
        <position position="1210"/>
    </location>
</feature>
<dbReference type="InterPro" id="IPR038014">
    <property type="entry name" value="Ies1"/>
</dbReference>
<keyword evidence="3 10" id="KW-0436">Ligase</keyword>
<dbReference type="CDD" id="cd03108">
    <property type="entry name" value="AdSS"/>
    <property type="match status" value="1"/>
</dbReference>